<feature type="transmembrane region" description="Helical" evidence="2">
    <location>
        <begin position="175"/>
        <end position="200"/>
    </location>
</feature>
<feature type="transmembrane region" description="Helical" evidence="2">
    <location>
        <begin position="648"/>
        <end position="667"/>
    </location>
</feature>
<dbReference type="PANTHER" id="PTHR11360:SF286">
    <property type="entry name" value="GH22266P"/>
    <property type="match status" value="1"/>
</dbReference>
<feature type="compositionally biased region" description="Acidic residues" evidence="1">
    <location>
        <begin position="53"/>
        <end position="63"/>
    </location>
</feature>
<feature type="compositionally biased region" description="Acidic residues" evidence="1">
    <location>
        <begin position="783"/>
        <end position="794"/>
    </location>
</feature>
<feature type="region of interest" description="Disordered" evidence="1">
    <location>
        <begin position="783"/>
        <end position="817"/>
    </location>
</feature>
<keyword evidence="2" id="KW-1133">Transmembrane helix</keyword>
<dbReference type="SUPFAM" id="SSF103473">
    <property type="entry name" value="MFS general substrate transporter"/>
    <property type="match status" value="1"/>
</dbReference>
<evidence type="ECO:0000256" key="2">
    <source>
        <dbReference type="SAM" id="Phobius"/>
    </source>
</evidence>
<keyword evidence="2" id="KW-0472">Membrane</keyword>
<dbReference type="InterPro" id="IPR011701">
    <property type="entry name" value="MFS"/>
</dbReference>
<dbReference type="CDD" id="cd17352">
    <property type="entry name" value="MFS_MCT_SLC16"/>
    <property type="match status" value="1"/>
</dbReference>
<accession>A0ABM1IHY4</accession>
<dbReference type="InterPro" id="IPR036259">
    <property type="entry name" value="MFS_trans_sf"/>
</dbReference>
<feature type="transmembrane region" description="Helical" evidence="2">
    <location>
        <begin position="207"/>
        <end position="227"/>
    </location>
</feature>
<gene>
    <name evidence="4" type="primary">LOC107068189</name>
</gene>
<feature type="transmembrane region" description="Helical" evidence="2">
    <location>
        <begin position="80"/>
        <end position="102"/>
    </location>
</feature>
<feature type="transmembrane region" description="Helical" evidence="2">
    <location>
        <begin position="149"/>
        <end position="169"/>
    </location>
</feature>
<feature type="compositionally biased region" description="Basic and acidic residues" evidence="1">
    <location>
        <begin position="376"/>
        <end position="388"/>
    </location>
</feature>
<sequence length="817" mass="88062">MGPASSREQIGEQIGDDDGLQINPKSNIIGNNIITESEYSVEEQSRLTGADGAADETSPEDEGGSLCEYHDIPPPPDGGYGWVVVFASFMCNMIVDGIAYTFGVFLGEFVKYFGEGKGKTAWVGSLLSGMYLSAGPVVSALTNKYGCRAVCMAGSFLGAAAFVLSTFSTSVNMLMMTYGVMGGIGFGLIYLPAVVCVGYYFETKRSLATGIAVCGSGFGTFAFAPLATLLLETYSWKGANLILAGLILNCAVFGAMMRPLEYPKTSSVKPLLQRMAEEKRFQMERGSIGGSYFMVQLPDGSMEKRMKMPINIDPGVHSSFNLDQLVPGTPLTPVPTVPTLPTISEVKVQEHSSSGATSNSGSMDLKNISNKSKSKIAIEKEKDSEKTEGEIIKPILPRNASQPAFTTHVQGLPKNGSVPFFDRIRKTSTGERYKPSLSAIKNSRTTLNSNGDIRKSLHLRLSTSSVLGSRNNNAEVEDGESITFTTSTSRIPKEKPLMVRPLSRKDIFYSGSVVNLPEYQSQKSLTNYRQSVISLPKSAREIKDIDIEKGPQQPLCPCLVLPDSFKEALGTMMDVSLLKDPVFLLIGISNVFGMAGLYVPFVYLVDAAILDGIESNSASFLLSIIGITNTVGRVACGYVADFPQVDSLLLNNICLIISTLAVAATPFCHSYASYIAMSIFFGIAISGYISLTSIILVDLLGLDKLTNAFGLLILFRGAAAIVGSPLAGAVYDATQSYSIPFFMAGFFFFVSTVTSFMAPAMKRCTTPQTQPVILDTLTPIDEDIEEENEEDIPEIVETAPSPQDLPEKEIKQIESVL</sequence>
<keyword evidence="2" id="KW-0812">Transmembrane</keyword>
<feature type="transmembrane region" description="Helical" evidence="2">
    <location>
        <begin position="737"/>
        <end position="758"/>
    </location>
</feature>
<feature type="transmembrane region" description="Helical" evidence="2">
    <location>
        <begin position="582"/>
        <end position="605"/>
    </location>
</feature>
<dbReference type="GeneID" id="107068189"/>
<dbReference type="InterPro" id="IPR050327">
    <property type="entry name" value="Proton-linked_MCT"/>
</dbReference>
<proteinExistence type="predicted"/>
<organism evidence="3 4">
    <name type="scientific">Polistes dominula</name>
    <name type="common">European paper wasp</name>
    <name type="synonym">Vespa dominula</name>
    <dbReference type="NCBI Taxonomy" id="743375"/>
    <lineage>
        <taxon>Eukaryota</taxon>
        <taxon>Metazoa</taxon>
        <taxon>Ecdysozoa</taxon>
        <taxon>Arthropoda</taxon>
        <taxon>Hexapoda</taxon>
        <taxon>Insecta</taxon>
        <taxon>Pterygota</taxon>
        <taxon>Neoptera</taxon>
        <taxon>Endopterygota</taxon>
        <taxon>Hymenoptera</taxon>
        <taxon>Apocrita</taxon>
        <taxon>Aculeata</taxon>
        <taxon>Vespoidea</taxon>
        <taxon>Vespidae</taxon>
        <taxon>Polistinae</taxon>
        <taxon>Polistini</taxon>
        <taxon>Polistes</taxon>
    </lineage>
</organism>
<feature type="compositionally biased region" description="Low complexity" evidence="1">
    <location>
        <begin position="352"/>
        <end position="371"/>
    </location>
</feature>
<feature type="compositionally biased region" description="Basic and acidic residues" evidence="1">
    <location>
        <begin position="805"/>
        <end position="817"/>
    </location>
</feature>
<dbReference type="PANTHER" id="PTHR11360">
    <property type="entry name" value="MONOCARBOXYLATE TRANSPORTER"/>
    <property type="match status" value="1"/>
</dbReference>
<reference evidence="4" key="1">
    <citation type="submission" date="2025-08" db="UniProtKB">
        <authorList>
            <consortium name="RefSeq"/>
        </authorList>
    </citation>
    <scope>IDENTIFICATION</scope>
    <source>
        <tissue evidence="4">Whole body</tissue>
    </source>
</reference>
<feature type="region of interest" description="Disordered" evidence="1">
    <location>
        <begin position="40"/>
        <end position="70"/>
    </location>
</feature>
<feature type="region of interest" description="Disordered" evidence="1">
    <location>
        <begin position="1"/>
        <end position="24"/>
    </location>
</feature>
<evidence type="ECO:0000313" key="4">
    <source>
        <dbReference type="RefSeq" id="XP_015179821.1"/>
    </source>
</evidence>
<evidence type="ECO:0000256" key="1">
    <source>
        <dbReference type="SAM" id="MobiDB-lite"/>
    </source>
</evidence>
<protein>
    <submittedName>
        <fullName evidence="4">Monocarboxylate transporter 3-like isoform X1</fullName>
    </submittedName>
</protein>
<dbReference type="Pfam" id="PF07690">
    <property type="entry name" value="MFS_1"/>
    <property type="match status" value="1"/>
</dbReference>
<dbReference type="Proteomes" id="UP000694924">
    <property type="component" value="Unplaced"/>
</dbReference>
<feature type="region of interest" description="Disordered" evidence="1">
    <location>
        <begin position="347"/>
        <end position="388"/>
    </location>
</feature>
<evidence type="ECO:0000313" key="3">
    <source>
        <dbReference type="Proteomes" id="UP000694924"/>
    </source>
</evidence>
<feature type="transmembrane region" description="Helical" evidence="2">
    <location>
        <begin position="709"/>
        <end position="731"/>
    </location>
</feature>
<dbReference type="Gene3D" id="1.20.1250.20">
    <property type="entry name" value="MFS general substrate transporter like domains"/>
    <property type="match status" value="2"/>
</dbReference>
<dbReference type="RefSeq" id="XP_015179821.1">
    <property type="nucleotide sequence ID" value="XM_015324335.1"/>
</dbReference>
<name>A0ABM1IHY4_POLDO</name>
<feature type="transmembrane region" description="Helical" evidence="2">
    <location>
        <begin position="617"/>
        <end position="636"/>
    </location>
</feature>
<keyword evidence="3" id="KW-1185">Reference proteome</keyword>
<feature type="transmembrane region" description="Helical" evidence="2">
    <location>
        <begin position="122"/>
        <end position="142"/>
    </location>
</feature>
<feature type="transmembrane region" description="Helical" evidence="2">
    <location>
        <begin position="673"/>
        <end position="697"/>
    </location>
</feature>
<feature type="transmembrane region" description="Helical" evidence="2">
    <location>
        <begin position="239"/>
        <end position="257"/>
    </location>
</feature>